<dbReference type="SMART" id="SM00028">
    <property type="entry name" value="TPR"/>
    <property type="match status" value="3"/>
</dbReference>
<keyword evidence="4" id="KW-0732">Signal</keyword>
<evidence type="ECO:0000256" key="3">
    <source>
        <dbReference type="PROSITE-ProRule" id="PRU00339"/>
    </source>
</evidence>
<reference evidence="6" key="1">
    <citation type="submission" date="2017-03" db="EMBL/GenBank/DDBJ databases">
        <authorList>
            <person name="Rodrigo-Torres L."/>
            <person name="Arahal R.D."/>
            <person name="Lucena T."/>
        </authorList>
    </citation>
    <scope>NUCLEOTIDE SEQUENCE [LARGE SCALE GENOMIC DNA]</scope>
    <source>
        <strain evidence="6">CECT 8411</strain>
    </source>
</reference>
<accession>A0A1X6YHW0</accession>
<dbReference type="PROSITE" id="PS50005">
    <property type="entry name" value="TPR"/>
    <property type="match status" value="1"/>
</dbReference>
<evidence type="ECO:0000313" key="5">
    <source>
        <dbReference type="EMBL" id="SLN21772.1"/>
    </source>
</evidence>
<dbReference type="Proteomes" id="UP000193778">
    <property type="component" value="Unassembled WGS sequence"/>
</dbReference>
<organism evidence="5 6">
    <name type="scientific">Ruegeria meonggei</name>
    <dbReference type="NCBI Taxonomy" id="1446476"/>
    <lineage>
        <taxon>Bacteria</taxon>
        <taxon>Pseudomonadati</taxon>
        <taxon>Pseudomonadota</taxon>
        <taxon>Alphaproteobacteria</taxon>
        <taxon>Rhodobacterales</taxon>
        <taxon>Roseobacteraceae</taxon>
        <taxon>Ruegeria</taxon>
    </lineage>
</organism>
<keyword evidence="2 3" id="KW-0802">TPR repeat</keyword>
<dbReference type="InterPro" id="IPR011990">
    <property type="entry name" value="TPR-like_helical_dom_sf"/>
</dbReference>
<keyword evidence="6" id="KW-1185">Reference proteome</keyword>
<evidence type="ECO:0000256" key="1">
    <source>
        <dbReference type="ARBA" id="ARBA00022737"/>
    </source>
</evidence>
<evidence type="ECO:0000256" key="2">
    <source>
        <dbReference type="ARBA" id="ARBA00022803"/>
    </source>
</evidence>
<dbReference type="PANTHER" id="PTHR44858">
    <property type="entry name" value="TETRATRICOPEPTIDE REPEAT PROTEIN 6"/>
    <property type="match status" value="1"/>
</dbReference>
<evidence type="ECO:0000313" key="6">
    <source>
        <dbReference type="Proteomes" id="UP000193778"/>
    </source>
</evidence>
<dbReference type="Gene3D" id="1.25.40.10">
    <property type="entry name" value="Tetratricopeptide repeat domain"/>
    <property type="match status" value="1"/>
</dbReference>
<evidence type="ECO:0000256" key="4">
    <source>
        <dbReference type="SAM" id="SignalP"/>
    </source>
</evidence>
<keyword evidence="1" id="KW-0677">Repeat</keyword>
<sequence>MIRFAAFSLMIAVTAAPAAAHSLDGKSCAEVVDHAADVDVLIAQIQDAETEQEARVISGQMWQLWTDAPDWQAQALLDRGMQRLKAGELAEALNILDALVIYCPDYAEGYNQRAFVNYLQHDFEAALPDLDRAIELSPNHVAAISGRALTLLGLERLDEARTALSQALELNPWLSERHLLGPGGPLEPLGKDI</sequence>
<dbReference type="PANTHER" id="PTHR44858:SF1">
    <property type="entry name" value="UDP-N-ACETYLGLUCOSAMINE--PEPTIDE N-ACETYLGLUCOSAMINYLTRANSFERASE SPINDLY-RELATED"/>
    <property type="match status" value="1"/>
</dbReference>
<name>A0A1X6YHW0_9RHOB</name>
<dbReference type="RefSeq" id="WP_085821333.1">
    <property type="nucleotide sequence ID" value="NZ_FWFP01000002.1"/>
</dbReference>
<proteinExistence type="predicted"/>
<dbReference type="Pfam" id="PF14559">
    <property type="entry name" value="TPR_19"/>
    <property type="match status" value="1"/>
</dbReference>
<dbReference type="InterPro" id="IPR019734">
    <property type="entry name" value="TPR_rpt"/>
</dbReference>
<feature type="repeat" description="TPR" evidence="3">
    <location>
        <begin position="107"/>
        <end position="140"/>
    </location>
</feature>
<dbReference type="AlphaFoldDB" id="A0A1X6YHW0"/>
<dbReference type="SUPFAM" id="SSF48452">
    <property type="entry name" value="TPR-like"/>
    <property type="match status" value="1"/>
</dbReference>
<protein>
    <submittedName>
        <fullName evidence="5">Tetratricopeptide repeat protein</fullName>
    </submittedName>
</protein>
<dbReference type="InterPro" id="IPR050498">
    <property type="entry name" value="Ycf3"/>
</dbReference>
<dbReference type="EMBL" id="FWFP01000002">
    <property type="protein sequence ID" value="SLN21772.1"/>
    <property type="molecule type" value="Genomic_DNA"/>
</dbReference>
<gene>
    <name evidence="5" type="ORF">RUM8411_00802</name>
</gene>
<feature type="signal peptide" evidence="4">
    <location>
        <begin position="1"/>
        <end position="20"/>
    </location>
</feature>
<feature type="chain" id="PRO_5010881957" evidence="4">
    <location>
        <begin position="21"/>
        <end position="193"/>
    </location>
</feature>